<proteinExistence type="inferred from homology"/>
<dbReference type="InterPro" id="IPR001348">
    <property type="entry name" value="ATP_PRibTrfase_HisG"/>
</dbReference>
<evidence type="ECO:0000256" key="5">
    <source>
        <dbReference type="ARBA" id="ARBA00020998"/>
    </source>
</evidence>
<dbReference type="EC" id="2.4.2.17" evidence="4"/>
<evidence type="ECO:0000256" key="6">
    <source>
        <dbReference type="ARBA" id="ARBA00022605"/>
    </source>
</evidence>
<dbReference type="InterPro" id="IPR011322">
    <property type="entry name" value="N-reg_PII-like_a/b"/>
</dbReference>
<evidence type="ECO:0000256" key="2">
    <source>
        <dbReference type="ARBA" id="ARBA00004667"/>
    </source>
</evidence>
<feature type="domain" description="ATP phosphoribosyltransferase catalytic" evidence="10">
    <location>
        <begin position="203"/>
        <end position="251"/>
    </location>
</feature>
<dbReference type="InterPro" id="IPR020621">
    <property type="entry name" value="ATP-PRT_HisG_long"/>
</dbReference>
<keyword evidence="7 12" id="KW-0328">Glycosyltransferase</keyword>
<dbReference type="PANTHER" id="PTHR21403">
    <property type="entry name" value="ATP PHOSPHORIBOSYLTRANSFERASE ATP-PRTASE"/>
    <property type="match status" value="1"/>
</dbReference>
<dbReference type="Gene3D" id="3.40.190.10">
    <property type="entry name" value="Periplasmic binding protein-like II"/>
    <property type="match status" value="2"/>
</dbReference>
<keyword evidence="8" id="KW-0808">Transferase</keyword>
<gene>
    <name evidence="12" type="primary">HIS1</name>
    <name evidence="12" type="ORF">SLS56_010649</name>
</gene>
<evidence type="ECO:0000259" key="10">
    <source>
        <dbReference type="Pfam" id="PF01634"/>
    </source>
</evidence>
<evidence type="ECO:0000259" key="11">
    <source>
        <dbReference type="Pfam" id="PF08029"/>
    </source>
</evidence>
<accession>A0ABR3SDV6</accession>
<reference evidence="12 13" key="1">
    <citation type="submission" date="2024-02" db="EMBL/GenBank/DDBJ databases">
        <title>De novo assembly and annotation of 12 fungi associated with fruit tree decline syndrome in Ontario, Canada.</title>
        <authorList>
            <person name="Sulman M."/>
            <person name="Ellouze W."/>
            <person name="Ilyukhin E."/>
        </authorList>
    </citation>
    <scope>NUCLEOTIDE SEQUENCE [LARGE SCALE GENOMIC DNA]</scope>
    <source>
        <strain evidence="12 13">M1-105</strain>
    </source>
</reference>
<comment type="catalytic activity">
    <reaction evidence="1">
        <text>1-(5-phospho-beta-D-ribosyl)-ATP + diphosphate = 5-phospho-alpha-D-ribose 1-diphosphate + ATP</text>
        <dbReference type="Rhea" id="RHEA:18473"/>
        <dbReference type="ChEBI" id="CHEBI:30616"/>
        <dbReference type="ChEBI" id="CHEBI:33019"/>
        <dbReference type="ChEBI" id="CHEBI:58017"/>
        <dbReference type="ChEBI" id="CHEBI:73183"/>
        <dbReference type="EC" id="2.4.2.17"/>
    </reaction>
</comment>
<dbReference type="InterPro" id="IPR015867">
    <property type="entry name" value="N-reg_PII/ATP_PRibTrfase_C"/>
</dbReference>
<dbReference type="HAMAP" id="MF_00079">
    <property type="entry name" value="HisG_Long"/>
    <property type="match status" value="1"/>
</dbReference>
<dbReference type="InterPro" id="IPR013115">
    <property type="entry name" value="HisG_C"/>
</dbReference>
<dbReference type="SUPFAM" id="SSF54913">
    <property type="entry name" value="GlnB-like"/>
    <property type="match status" value="1"/>
</dbReference>
<dbReference type="NCBIfam" id="TIGR03455">
    <property type="entry name" value="HisG_C-term"/>
    <property type="match status" value="1"/>
</dbReference>
<feature type="domain" description="ATP phosphoribosyltransferase catalytic" evidence="10">
    <location>
        <begin position="59"/>
        <end position="193"/>
    </location>
</feature>
<keyword evidence="9" id="KW-0368">Histidine biosynthesis</keyword>
<dbReference type="Proteomes" id="UP001521116">
    <property type="component" value="Unassembled WGS sequence"/>
</dbReference>
<dbReference type="Gene3D" id="3.30.70.120">
    <property type="match status" value="1"/>
</dbReference>
<organism evidence="12 13">
    <name type="scientific">Neofusicoccum ribis</name>
    <dbReference type="NCBI Taxonomy" id="45134"/>
    <lineage>
        <taxon>Eukaryota</taxon>
        <taxon>Fungi</taxon>
        <taxon>Dikarya</taxon>
        <taxon>Ascomycota</taxon>
        <taxon>Pezizomycotina</taxon>
        <taxon>Dothideomycetes</taxon>
        <taxon>Dothideomycetes incertae sedis</taxon>
        <taxon>Botryosphaeriales</taxon>
        <taxon>Botryosphaeriaceae</taxon>
        <taxon>Neofusicoccum</taxon>
    </lineage>
</organism>
<sequence length="332" mass="35902">MDLVNHLNDRLLFAVPKKGRLHQACLDLLKGSDIQFHRHSRLDIALVKNHPIALVFLPAADIPTFVGEGRVDLGITGRDQVAEHEAVAPPTATTGVEEVLDLDFGACKLQVQVPEKGDITTPEQLIGRNVVTSFTNLAEQYFASLEAEQEGQEVNGGEKRKLKTNLKYVGGSVEAACALGVADGIVDLVDQGEAEPERVVLTILSKSESGETMRAAGLKAISTVIETTAILIKSKKPSDPKLVDLIAARIRGVITAQKYVLCTYNIERNQLSSARSITPGKRAPTVTSLEDNGWVAVQAMVERKKIATVMDELTSIGASDILVTKIENSRTY</sequence>
<evidence type="ECO:0000256" key="7">
    <source>
        <dbReference type="ARBA" id="ARBA00022676"/>
    </source>
</evidence>
<keyword evidence="13" id="KW-1185">Reference proteome</keyword>
<evidence type="ECO:0000256" key="4">
    <source>
        <dbReference type="ARBA" id="ARBA00011946"/>
    </source>
</evidence>
<protein>
    <recommendedName>
        <fullName evidence="5">ATP phosphoribosyltransferase</fullName>
        <ecNumber evidence="4">2.4.2.17</ecNumber>
    </recommendedName>
</protein>
<comment type="caution">
    <text evidence="12">The sequence shown here is derived from an EMBL/GenBank/DDBJ whole genome shotgun (WGS) entry which is preliminary data.</text>
</comment>
<comment type="similarity">
    <text evidence="3">Belongs to the ATP phosphoribosyltransferase family.</text>
</comment>
<evidence type="ECO:0000313" key="13">
    <source>
        <dbReference type="Proteomes" id="UP001521116"/>
    </source>
</evidence>
<evidence type="ECO:0000256" key="3">
    <source>
        <dbReference type="ARBA" id="ARBA00009372"/>
    </source>
</evidence>
<evidence type="ECO:0000256" key="8">
    <source>
        <dbReference type="ARBA" id="ARBA00022679"/>
    </source>
</evidence>
<dbReference type="SUPFAM" id="SSF53850">
    <property type="entry name" value="Periplasmic binding protein-like II"/>
    <property type="match status" value="1"/>
</dbReference>
<dbReference type="Pfam" id="PF08029">
    <property type="entry name" value="HisG_C"/>
    <property type="match status" value="1"/>
</dbReference>
<dbReference type="Pfam" id="PF01634">
    <property type="entry name" value="HisG"/>
    <property type="match status" value="2"/>
</dbReference>
<evidence type="ECO:0000256" key="9">
    <source>
        <dbReference type="ARBA" id="ARBA00023102"/>
    </source>
</evidence>
<dbReference type="EMBL" id="JAJVDC020000213">
    <property type="protein sequence ID" value="KAL1618252.1"/>
    <property type="molecule type" value="Genomic_DNA"/>
</dbReference>
<dbReference type="NCBIfam" id="TIGR00070">
    <property type="entry name" value="hisG"/>
    <property type="match status" value="1"/>
</dbReference>
<evidence type="ECO:0000313" key="12">
    <source>
        <dbReference type="EMBL" id="KAL1618252.1"/>
    </source>
</evidence>
<dbReference type="InterPro" id="IPR013820">
    <property type="entry name" value="ATP_PRibTrfase_cat"/>
</dbReference>
<dbReference type="PANTHER" id="PTHR21403:SF8">
    <property type="entry name" value="ATP PHOSPHORIBOSYLTRANSFERASE"/>
    <property type="match status" value="1"/>
</dbReference>
<dbReference type="GO" id="GO:0016757">
    <property type="term" value="F:glycosyltransferase activity"/>
    <property type="evidence" value="ECO:0007669"/>
    <property type="project" value="UniProtKB-KW"/>
</dbReference>
<name>A0ABR3SDV6_9PEZI</name>
<evidence type="ECO:0000256" key="1">
    <source>
        <dbReference type="ARBA" id="ARBA00000915"/>
    </source>
</evidence>
<feature type="domain" description="Histidine biosynthesis HisG C-terminal" evidence="11">
    <location>
        <begin position="256"/>
        <end position="328"/>
    </location>
</feature>
<comment type="pathway">
    <text evidence="2">Amino-acid biosynthesis; L-histidine biosynthesis; L-histidine from 5-phospho-alpha-D-ribose 1-diphosphate: step 1/9.</text>
</comment>
<keyword evidence="6" id="KW-0028">Amino-acid biosynthesis</keyword>